<organism evidence="2 3">
    <name type="scientific">Eubacterium uniforme</name>
    <dbReference type="NCBI Taxonomy" id="39495"/>
    <lineage>
        <taxon>Bacteria</taxon>
        <taxon>Bacillati</taxon>
        <taxon>Bacillota</taxon>
        <taxon>Clostridia</taxon>
        <taxon>Eubacteriales</taxon>
        <taxon>Eubacteriaceae</taxon>
        <taxon>Eubacterium</taxon>
    </lineage>
</organism>
<name>A0A1T4VYX4_9FIRM</name>
<keyword evidence="1" id="KW-0812">Transmembrane</keyword>
<feature type="transmembrane region" description="Helical" evidence="1">
    <location>
        <begin position="12"/>
        <end position="33"/>
    </location>
</feature>
<evidence type="ECO:0000313" key="2">
    <source>
        <dbReference type="EMBL" id="SKA69998.1"/>
    </source>
</evidence>
<dbReference type="RefSeq" id="WP_078766800.1">
    <property type="nucleotide sequence ID" value="NZ_FUXZ01000012.1"/>
</dbReference>
<sequence length="343" mass="38154">MDNLLRKIRQNWIVVWFVIAAISLSIMSGYAIYTRVTIAKRVVSTQSGASSLFSSSHMNTGGMKTIEPITDNTQNASVTVNVYNYAYPKEAVYRNEDTQYDLVATIGTIDDSDNFTPLSDSSVLEGLTYSVTYGSQTFTFGASGLTHTFSGCVILGEGAHSNQVSLVFDKSELGNSPKGYVIKIEANPYDSSLQNLTGYVMVRYTKQASAGWSGELEELDSNKDYDGFNYYLEGNGKGKLTFRWNKSKVSINKDFLNNPNNKFYYLDNDNYVAYSSAPDEANLTADGEGMVSLTIEVDSTKQNRYEIQFYKTNKNNDYSTTVVKENYLPDTAPSDWNPDTTTP</sequence>
<dbReference type="OrthoDB" id="1827123at2"/>
<keyword evidence="1" id="KW-1133">Transmembrane helix</keyword>
<reference evidence="2 3" key="1">
    <citation type="submission" date="2017-02" db="EMBL/GenBank/DDBJ databases">
        <authorList>
            <person name="Peterson S.W."/>
        </authorList>
    </citation>
    <scope>NUCLEOTIDE SEQUENCE [LARGE SCALE GENOMIC DNA]</scope>
    <source>
        <strain evidence="2 3">ATCC 35992</strain>
    </source>
</reference>
<dbReference type="EMBL" id="FUXZ01000012">
    <property type="protein sequence ID" value="SKA69998.1"/>
    <property type="molecule type" value="Genomic_DNA"/>
</dbReference>
<protein>
    <submittedName>
        <fullName evidence="2">Uncharacterized protein</fullName>
    </submittedName>
</protein>
<accession>A0A1T4VYX4</accession>
<evidence type="ECO:0000313" key="3">
    <source>
        <dbReference type="Proteomes" id="UP000190814"/>
    </source>
</evidence>
<proteinExistence type="predicted"/>
<evidence type="ECO:0000256" key="1">
    <source>
        <dbReference type="SAM" id="Phobius"/>
    </source>
</evidence>
<keyword evidence="1" id="KW-0472">Membrane</keyword>
<dbReference type="AlphaFoldDB" id="A0A1T4VYX4"/>
<keyword evidence="3" id="KW-1185">Reference proteome</keyword>
<dbReference type="STRING" id="39495.SAMN02745111_01961"/>
<gene>
    <name evidence="2" type="ORF">SAMN02745111_01961</name>
</gene>
<dbReference type="Proteomes" id="UP000190814">
    <property type="component" value="Unassembled WGS sequence"/>
</dbReference>